<dbReference type="PANTHER" id="PTHR11200:SF257">
    <property type="entry name" value="PHOSPHOINOSITIDE 5-PHOSPHATASE"/>
    <property type="match status" value="1"/>
</dbReference>
<evidence type="ECO:0000256" key="9">
    <source>
        <dbReference type="SAM" id="MobiDB-lite"/>
    </source>
</evidence>
<comment type="similarity">
    <text evidence="2">Belongs to the synaptojanin family.</text>
</comment>
<dbReference type="SUPFAM" id="SSF56219">
    <property type="entry name" value="DNase I-like"/>
    <property type="match status" value="1"/>
</dbReference>
<dbReference type="SMART" id="SM00128">
    <property type="entry name" value="IPPc"/>
    <property type="match status" value="1"/>
</dbReference>
<keyword evidence="5" id="KW-0813">Transport</keyword>
<evidence type="ECO:0000256" key="4">
    <source>
        <dbReference type="ARBA" id="ARBA00013044"/>
    </source>
</evidence>
<feature type="domain" description="SAC" evidence="10">
    <location>
        <begin position="167"/>
        <end position="541"/>
    </location>
</feature>
<feature type="compositionally biased region" description="Low complexity" evidence="9">
    <location>
        <begin position="1076"/>
        <end position="1086"/>
    </location>
</feature>
<dbReference type="AlphaFoldDB" id="A0A6G1IB93"/>
<feature type="compositionally biased region" description="Pro residues" evidence="9">
    <location>
        <begin position="1046"/>
        <end position="1055"/>
    </location>
</feature>
<dbReference type="EMBL" id="ML996687">
    <property type="protein sequence ID" value="KAF2405568.1"/>
    <property type="molecule type" value="Genomic_DNA"/>
</dbReference>
<evidence type="ECO:0000256" key="6">
    <source>
        <dbReference type="ARBA" id="ARBA00022490"/>
    </source>
</evidence>
<reference evidence="11" key="1">
    <citation type="journal article" date="2020" name="Stud. Mycol.">
        <title>101 Dothideomycetes genomes: a test case for predicting lifestyles and emergence of pathogens.</title>
        <authorList>
            <person name="Haridas S."/>
            <person name="Albert R."/>
            <person name="Binder M."/>
            <person name="Bloem J."/>
            <person name="Labutti K."/>
            <person name="Salamov A."/>
            <person name="Andreopoulos B."/>
            <person name="Baker S."/>
            <person name="Barry K."/>
            <person name="Bills G."/>
            <person name="Bluhm B."/>
            <person name="Cannon C."/>
            <person name="Castanera R."/>
            <person name="Culley D."/>
            <person name="Daum C."/>
            <person name="Ezra D."/>
            <person name="Gonzalez J."/>
            <person name="Henrissat B."/>
            <person name="Kuo A."/>
            <person name="Liang C."/>
            <person name="Lipzen A."/>
            <person name="Lutzoni F."/>
            <person name="Magnuson J."/>
            <person name="Mondo S."/>
            <person name="Nolan M."/>
            <person name="Ohm R."/>
            <person name="Pangilinan J."/>
            <person name="Park H.-J."/>
            <person name="Ramirez L."/>
            <person name="Alfaro M."/>
            <person name="Sun H."/>
            <person name="Tritt A."/>
            <person name="Yoshinaga Y."/>
            <person name="Zwiers L.-H."/>
            <person name="Turgeon B."/>
            <person name="Goodwin S."/>
            <person name="Spatafora J."/>
            <person name="Crous P."/>
            <person name="Grigoriev I."/>
        </authorList>
    </citation>
    <scope>NUCLEOTIDE SEQUENCE</scope>
    <source>
        <strain evidence="11">CBS 262.69</strain>
    </source>
</reference>
<dbReference type="InterPro" id="IPR046985">
    <property type="entry name" value="IP5"/>
</dbReference>
<dbReference type="GO" id="GO:0004439">
    <property type="term" value="F:phosphatidylinositol-4,5-bisphosphate 5-phosphatase activity"/>
    <property type="evidence" value="ECO:0007669"/>
    <property type="project" value="UniProtKB-EC"/>
</dbReference>
<dbReference type="PROSITE" id="PS50275">
    <property type="entry name" value="SAC"/>
    <property type="match status" value="1"/>
</dbReference>
<dbReference type="Pfam" id="PF22669">
    <property type="entry name" value="Exo_endo_phos2"/>
    <property type="match status" value="1"/>
</dbReference>
<dbReference type="Gene3D" id="3.60.10.10">
    <property type="entry name" value="Endonuclease/exonuclease/phosphatase"/>
    <property type="match status" value="1"/>
</dbReference>
<dbReference type="GO" id="GO:0046856">
    <property type="term" value="P:phosphatidylinositol dephosphorylation"/>
    <property type="evidence" value="ECO:0007669"/>
    <property type="project" value="InterPro"/>
</dbReference>
<evidence type="ECO:0000313" key="11">
    <source>
        <dbReference type="EMBL" id="KAF2405568.1"/>
    </source>
</evidence>
<protein>
    <recommendedName>
        <fullName evidence="4">phosphoinositide 5-phosphatase</fullName>
        <ecNumber evidence="4">3.1.3.36</ecNumber>
    </recommendedName>
</protein>
<evidence type="ECO:0000313" key="12">
    <source>
        <dbReference type="Proteomes" id="UP000799640"/>
    </source>
</evidence>
<dbReference type="EC" id="3.1.3.36" evidence="4"/>
<name>A0A6G1IB93_9PEZI</name>
<dbReference type="GO" id="GO:0005737">
    <property type="term" value="C:cytoplasm"/>
    <property type="evidence" value="ECO:0007669"/>
    <property type="project" value="UniProtKB-SubCell"/>
</dbReference>
<dbReference type="GO" id="GO:0016020">
    <property type="term" value="C:membrane"/>
    <property type="evidence" value="ECO:0007669"/>
    <property type="project" value="TreeGrafter"/>
</dbReference>
<evidence type="ECO:0000256" key="5">
    <source>
        <dbReference type="ARBA" id="ARBA00022448"/>
    </source>
</evidence>
<gene>
    <name evidence="11" type="ORF">EJ06DRAFT_486446</name>
</gene>
<evidence type="ECO:0000256" key="8">
    <source>
        <dbReference type="ARBA" id="ARBA00022927"/>
    </source>
</evidence>
<dbReference type="InterPro" id="IPR002013">
    <property type="entry name" value="SAC_dom"/>
</dbReference>
<dbReference type="OrthoDB" id="405996at2759"/>
<proteinExistence type="inferred from homology"/>
<keyword evidence="8" id="KW-0653">Protein transport</keyword>
<keyword evidence="12" id="KW-1185">Reference proteome</keyword>
<evidence type="ECO:0000256" key="3">
    <source>
        <dbReference type="ARBA" id="ARBA00009678"/>
    </source>
</evidence>
<feature type="compositionally biased region" description="Low complexity" evidence="9">
    <location>
        <begin position="1003"/>
        <end position="1019"/>
    </location>
</feature>
<evidence type="ECO:0000256" key="1">
    <source>
        <dbReference type="ARBA" id="ARBA00004496"/>
    </source>
</evidence>
<evidence type="ECO:0000256" key="7">
    <source>
        <dbReference type="ARBA" id="ARBA00022801"/>
    </source>
</evidence>
<feature type="region of interest" description="Disordered" evidence="9">
    <location>
        <begin position="27"/>
        <end position="48"/>
    </location>
</feature>
<sequence>MSVSVLVRDSPSRAIALQTDHHVLIFTPNNGGGQRSGNGSRNGSSIHLGAPTDADVPRCMVEFAPARGVDLSAYRPAGARRVHGTLGLIALGGDVFLCVVSGNSPRVAGVRPGETVTRIEAVEFHCVSGSAWDGVLGEGVNRYPTEDVDEEGFDGREGAIEHPCLALKKLLSSGSFYYSADFDVTRRLQKRLNDDETTIAIDSLDAGFLWNSFMIQPLVDFRSRLSRNEKAALDASGMLTSAIRGFCQEMIVPASSDPFNETGYGDPAHLTLISRLSCRRAGTRFNSRGIDDDGNVANYVESETIFWSPCGQKGGTCFSYVQVRGSVPVFWEQQTALLPGQQKPTPTRSVEATQPAFDKHFENLEHSYDAVHVVNLLSKEGNKPGEIELTKRFEQHISRSALNGKESLGASEHQLLKYTDYDFHAETRGPGGYVAASGIMDLIQDSMRAFGYLYAHDVEEFDKSGTSVMRKAIPERIQTGVFRTNCLDCLDRTNLIQTIISIFALEMFLHDLRIHVTPDFRARHDTLWADNGDALSRIYAGTGALKSSFTRHGKMSLGGLLADARKSATRMYINNFADKGRQNTIDMLLGRLMGQVAVHLYDPINDWVQMELRRRASEFSSTQSIRVFVGTFNLNGKTTGINSDLRPWLCPDVAFSQQNPEVVAIGFQEIVELSPQQIMSEDPARRQAWEQAVKRTLNDHAAEKGDEEYVLLRGVQLVGASLSVFVKASVLPYIKNVEGAIKKTGLSGMAGNKGAVAIRMDYCNTSLCFVTAHLAAGFANYDERHRDYRTISSGLRFLRNRTIDAHDTVIWFGDFNYRIGLSNEKVRKLIEHGNYDELLANDQLHLAMTHAAGTGVFSHYDEARITFPPTYKFDLGTDNYDSSEKSRIPAWCDRVLRKGLNVRQANYNTAPLKFSDHRPVYATFHVEVSMVDEKHRDALSAQLYAQRKADVGGRSPALTADPTDEEDLLDFDPPANHPAAPSTSNRKWWLDNGLPAHTTLRSPTNHAPNPARPANPFVPSDEPDWVRVERITPSPPGPYDGSFHGLPPPLVPSPAPSASSVPRLPPRRQDTGGSVSGSSILPASSARSSVASAQAAVVKRKAAPPVPKKPSTLAHAASLPDLAELNLKDAPVVPPPRRAGTGVGNIAANGNGNGVGAPALPPRKAVRGGLMDEADEEGMMGLSGWEVLKPGPG</sequence>
<dbReference type="GO" id="GO:0043813">
    <property type="term" value="F:phosphatidylinositol-3,5-bisphosphate 5-phosphatase activity"/>
    <property type="evidence" value="ECO:0007669"/>
    <property type="project" value="TreeGrafter"/>
</dbReference>
<dbReference type="Proteomes" id="UP000799640">
    <property type="component" value="Unassembled WGS sequence"/>
</dbReference>
<dbReference type="FunFam" id="3.60.10.10:FF:000029">
    <property type="entry name" value="Inositol polyphosphate 5-phosphatase"/>
    <property type="match status" value="1"/>
</dbReference>
<comment type="similarity">
    <text evidence="3">In the central section; belongs to the inositol 1,4,5-trisphosphate 5-phosphatase family.</text>
</comment>
<accession>A0A6G1IB93</accession>
<comment type="subcellular location">
    <subcellularLocation>
        <location evidence="1">Cytoplasm</location>
    </subcellularLocation>
</comment>
<keyword evidence="7" id="KW-0378">Hydrolase</keyword>
<dbReference type="InterPro" id="IPR000300">
    <property type="entry name" value="IPPc"/>
</dbReference>
<evidence type="ECO:0000259" key="10">
    <source>
        <dbReference type="PROSITE" id="PS50275"/>
    </source>
</evidence>
<evidence type="ECO:0000256" key="2">
    <source>
        <dbReference type="ARBA" id="ARBA00008943"/>
    </source>
</evidence>
<dbReference type="PANTHER" id="PTHR11200">
    <property type="entry name" value="INOSITOL 5-PHOSPHATASE"/>
    <property type="match status" value="1"/>
</dbReference>
<feature type="region of interest" description="Disordered" evidence="9">
    <location>
        <begin position="948"/>
        <end position="1086"/>
    </location>
</feature>
<keyword evidence="6" id="KW-0963">Cytoplasm</keyword>
<organism evidence="11 12">
    <name type="scientific">Trichodelitschia bisporula</name>
    <dbReference type="NCBI Taxonomy" id="703511"/>
    <lineage>
        <taxon>Eukaryota</taxon>
        <taxon>Fungi</taxon>
        <taxon>Dikarya</taxon>
        <taxon>Ascomycota</taxon>
        <taxon>Pezizomycotina</taxon>
        <taxon>Dothideomycetes</taxon>
        <taxon>Dothideomycetes incertae sedis</taxon>
        <taxon>Phaeotrichales</taxon>
        <taxon>Phaeotrichaceae</taxon>
        <taxon>Trichodelitschia</taxon>
    </lineage>
</organism>
<dbReference type="GO" id="GO:0015031">
    <property type="term" value="P:protein transport"/>
    <property type="evidence" value="ECO:0007669"/>
    <property type="project" value="UniProtKB-KW"/>
</dbReference>
<dbReference type="InterPro" id="IPR036691">
    <property type="entry name" value="Endo/exonu/phosph_ase_sf"/>
</dbReference>
<dbReference type="Pfam" id="PF02383">
    <property type="entry name" value="Syja_N"/>
    <property type="match status" value="1"/>
</dbReference>